<feature type="transmembrane region" description="Helical" evidence="18">
    <location>
        <begin position="489"/>
        <end position="510"/>
    </location>
</feature>
<evidence type="ECO:0000256" key="16">
    <source>
        <dbReference type="ARBA" id="ARBA00024013"/>
    </source>
</evidence>
<evidence type="ECO:0000256" key="12">
    <source>
        <dbReference type="ARBA" id="ARBA00022927"/>
    </source>
</evidence>
<evidence type="ECO:0000256" key="8">
    <source>
        <dbReference type="ARBA" id="ARBA00022741"/>
    </source>
</evidence>
<sequence length="628" mass="73325">MKKKKAKYGVVDKVLKVENPSACGVEKLGGDIALQKDGANSKQCREVRKASVGTRVKRGKDWDDKVYRSCDGGNGNEGILFAYGDILFEEKDDDNVWVYWTKTGVQKLMRYGCDSKLDISACEHEIMEIPSKKRRCPNLLCKKKNWRLWILPTVCVVPEMGNLTEFVPCLDECGAALYRTRIALSYGNVTNVVCNKCKKQTPSFSLDHPSPSSDRYFYHCLRGYSKCSYDHRRGYDLCSKCGSLHQLQTNINANELHIVVIGDIGVGKSTFCNNILGQRAFDCSGSLHACTSRVSDRHGKWLGKGRLIHVIDTPGLNDPNHSDAILVSYAAEFLKKSAVNIHAFLLLLDGTQCRNTTHYEEMCKLFEQHFTKKFWMNIIIVFTRCDQDQMYTWEKYKTAHEDMVREWKRKFQISQNIDVFHLSGKDKHSSFFAELLQSIESRPLLRCDLMERYKLYALKNQFCNTSESKTQAEKKIVTREKALSKDFKFFFFFLESTLSNLSFFFFPKCLCIYSCSKYRKRFFSFFWRGFLMFCVDWFWWFRENIIVVIIDADNFELNCAEKEEALLFKKILLCVITFLSVHYPKTNRLNKEKDKTKKQQKSKKPHHDKFEPKKKKKKEKKLQRKWEK</sequence>
<evidence type="ECO:0000256" key="9">
    <source>
        <dbReference type="ARBA" id="ARBA00022801"/>
    </source>
</evidence>
<comment type="cofactor">
    <cofactor evidence="1">
        <name>Mg(2+)</name>
        <dbReference type="ChEBI" id="CHEBI:18420"/>
    </cofactor>
</comment>
<comment type="caution">
    <text evidence="20">The sequence shown here is derived from an EMBL/GenBank/DDBJ whole genome shotgun (WGS) entry which is preliminary data.</text>
</comment>
<dbReference type="Gene3D" id="3.40.50.300">
    <property type="entry name" value="P-loop containing nucleotide triphosphate hydrolases"/>
    <property type="match status" value="1"/>
</dbReference>
<evidence type="ECO:0000256" key="7">
    <source>
        <dbReference type="ARBA" id="ARBA00022723"/>
    </source>
</evidence>
<keyword evidence="13 18" id="KW-1133">Transmembrane helix</keyword>
<keyword evidence="7" id="KW-0479">Metal-binding</keyword>
<gene>
    <name evidence="20" type="ORF">RFI_40204</name>
</gene>
<feature type="compositionally biased region" description="Basic residues" evidence="17">
    <location>
        <begin position="598"/>
        <end position="628"/>
    </location>
</feature>
<dbReference type="InterPro" id="IPR045058">
    <property type="entry name" value="GIMA/IAN/Toc"/>
</dbReference>
<dbReference type="PROSITE" id="PS51720">
    <property type="entry name" value="G_AIG1"/>
    <property type="match status" value="1"/>
</dbReference>
<keyword evidence="3" id="KW-0813">Transport</keyword>
<accession>X6L7L0</accession>
<dbReference type="PANTHER" id="PTHR10903:SF135">
    <property type="entry name" value="TRANSLOCASE OF CHLOROPLAST 120, CHLOROPLASTIC-RELATED"/>
    <property type="match status" value="1"/>
</dbReference>
<dbReference type="InterPro" id="IPR027417">
    <property type="entry name" value="P-loop_NTPase"/>
</dbReference>
<dbReference type="SUPFAM" id="SSF159034">
    <property type="entry name" value="Mib/herc2 domain-like"/>
    <property type="match status" value="1"/>
</dbReference>
<dbReference type="Pfam" id="PF04548">
    <property type="entry name" value="AIG1"/>
    <property type="match status" value="1"/>
</dbReference>
<evidence type="ECO:0000256" key="10">
    <source>
        <dbReference type="ARBA" id="ARBA00022805"/>
    </source>
</evidence>
<keyword evidence="8" id="KW-0547">Nucleotide-binding</keyword>
<keyword evidence="21" id="KW-1185">Reference proteome</keyword>
<keyword evidence="14" id="KW-0342">GTP-binding</keyword>
<keyword evidence="6 18" id="KW-0812">Transmembrane</keyword>
<feature type="region of interest" description="Disordered" evidence="17">
    <location>
        <begin position="589"/>
        <end position="628"/>
    </location>
</feature>
<evidence type="ECO:0000256" key="1">
    <source>
        <dbReference type="ARBA" id="ARBA00001946"/>
    </source>
</evidence>
<dbReference type="OrthoDB" id="10061751at2759"/>
<evidence type="ECO:0000256" key="17">
    <source>
        <dbReference type="SAM" id="MobiDB-lite"/>
    </source>
</evidence>
<dbReference type="GO" id="GO:0009707">
    <property type="term" value="C:chloroplast outer membrane"/>
    <property type="evidence" value="ECO:0007669"/>
    <property type="project" value="UniProtKB-SubCell"/>
</dbReference>
<dbReference type="GO" id="GO:0015031">
    <property type="term" value="P:protein transport"/>
    <property type="evidence" value="ECO:0007669"/>
    <property type="project" value="UniProtKB-KW"/>
</dbReference>
<keyword evidence="10" id="KW-1002">Plastid outer membrane</keyword>
<dbReference type="Proteomes" id="UP000023152">
    <property type="component" value="Unassembled WGS sequence"/>
</dbReference>
<dbReference type="EMBL" id="ASPP01050075">
    <property type="protein sequence ID" value="ETN97328.1"/>
    <property type="molecule type" value="Genomic_DNA"/>
</dbReference>
<evidence type="ECO:0000256" key="6">
    <source>
        <dbReference type="ARBA" id="ARBA00022692"/>
    </source>
</evidence>
<dbReference type="GO" id="GO:0004842">
    <property type="term" value="F:ubiquitin-protein transferase activity"/>
    <property type="evidence" value="ECO:0007669"/>
    <property type="project" value="InterPro"/>
</dbReference>
<keyword evidence="11" id="KW-0460">Magnesium</keyword>
<dbReference type="GO" id="GO:0046872">
    <property type="term" value="F:metal ion binding"/>
    <property type="evidence" value="ECO:0007669"/>
    <property type="project" value="UniProtKB-KW"/>
</dbReference>
<comment type="subcellular location">
    <subcellularLocation>
        <location evidence="2">Membrane</location>
        <topology evidence="2">Single-pass membrane protein</topology>
    </subcellularLocation>
    <subcellularLocation>
        <location evidence="16">Plastid</location>
        <location evidence="16">Chloroplast outer membrane</location>
    </subcellularLocation>
</comment>
<evidence type="ECO:0000256" key="14">
    <source>
        <dbReference type="ARBA" id="ARBA00023134"/>
    </source>
</evidence>
<organism evidence="20 21">
    <name type="scientific">Reticulomyxa filosa</name>
    <dbReference type="NCBI Taxonomy" id="46433"/>
    <lineage>
        <taxon>Eukaryota</taxon>
        <taxon>Sar</taxon>
        <taxon>Rhizaria</taxon>
        <taxon>Retaria</taxon>
        <taxon>Foraminifera</taxon>
        <taxon>Monothalamids</taxon>
        <taxon>Reticulomyxidae</taxon>
        <taxon>Reticulomyxa</taxon>
    </lineage>
</organism>
<dbReference type="GO" id="GO:0016787">
    <property type="term" value="F:hydrolase activity"/>
    <property type="evidence" value="ECO:0007669"/>
    <property type="project" value="UniProtKB-KW"/>
</dbReference>
<protein>
    <recommendedName>
        <fullName evidence="19">AIG1-type G domain-containing protein</fullName>
    </recommendedName>
</protein>
<evidence type="ECO:0000256" key="13">
    <source>
        <dbReference type="ARBA" id="ARBA00022989"/>
    </source>
</evidence>
<feature type="domain" description="AIG1-type G" evidence="19">
    <location>
        <begin position="253"/>
        <end position="460"/>
    </location>
</feature>
<dbReference type="PANTHER" id="PTHR10903">
    <property type="entry name" value="GTPASE, IMAP FAMILY MEMBER-RELATED"/>
    <property type="match status" value="1"/>
</dbReference>
<proteinExistence type="predicted"/>
<evidence type="ECO:0000256" key="5">
    <source>
        <dbReference type="ARBA" id="ARBA00022640"/>
    </source>
</evidence>
<dbReference type="InterPro" id="IPR006703">
    <property type="entry name" value="G_AIG1"/>
</dbReference>
<evidence type="ECO:0000256" key="4">
    <source>
        <dbReference type="ARBA" id="ARBA00022528"/>
    </source>
</evidence>
<evidence type="ECO:0000313" key="20">
    <source>
        <dbReference type="EMBL" id="ETN97328.1"/>
    </source>
</evidence>
<evidence type="ECO:0000256" key="2">
    <source>
        <dbReference type="ARBA" id="ARBA00004167"/>
    </source>
</evidence>
<keyword evidence="12" id="KW-0653">Protein transport</keyword>
<dbReference type="SUPFAM" id="SSF52540">
    <property type="entry name" value="P-loop containing nucleoside triphosphate hydrolases"/>
    <property type="match status" value="1"/>
</dbReference>
<keyword evidence="5" id="KW-0934">Plastid</keyword>
<keyword evidence="9" id="KW-0378">Hydrolase</keyword>
<evidence type="ECO:0000259" key="19">
    <source>
        <dbReference type="PROSITE" id="PS51720"/>
    </source>
</evidence>
<evidence type="ECO:0000256" key="11">
    <source>
        <dbReference type="ARBA" id="ARBA00022842"/>
    </source>
</evidence>
<dbReference type="AlphaFoldDB" id="X6L7L0"/>
<evidence type="ECO:0000256" key="3">
    <source>
        <dbReference type="ARBA" id="ARBA00022448"/>
    </source>
</evidence>
<evidence type="ECO:0000256" key="15">
    <source>
        <dbReference type="ARBA" id="ARBA00023136"/>
    </source>
</evidence>
<feature type="transmembrane region" description="Helical" evidence="18">
    <location>
        <begin position="522"/>
        <end position="541"/>
    </location>
</feature>
<name>X6L7L0_RETFI</name>
<reference evidence="20 21" key="1">
    <citation type="journal article" date="2013" name="Curr. Biol.">
        <title>The Genome of the Foraminiferan Reticulomyxa filosa.</title>
        <authorList>
            <person name="Glockner G."/>
            <person name="Hulsmann N."/>
            <person name="Schleicher M."/>
            <person name="Noegel A.A."/>
            <person name="Eichinger L."/>
            <person name="Gallinger C."/>
            <person name="Pawlowski J."/>
            <person name="Sierra R."/>
            <person name="Euteneuer U."/>
            <person name="Pillet L."/>
            <person name="Moustafa A."/>
            <person name="Platzer M."/>
            <person name="Groth M."/>
            <person name="Szafranski K."/>
            <person name="Schliwa M."/>
        </authorList>
    </citation>
    <scope>NUCLEOTIDE SEQUENCE [LARGE SCALE GENOMIC DNA]</scope>
</reference>
<dbReference type="InterPro" id="IPR037252">
    <property type="entry name" value="Mib_Herc2_sf"/>
</dbReference>
<keyword evidence="15 18" id="KW-0472">Membrane</keyword>
<keyword evidence="4" id="KW-0150">Chloroplast</keyword>
<dbReference type="GO" id="GO:0005525">
    <property type="term" value="F:GTP binding"/>
    <property type="evidence" value="ECO:0007669"/>
    <property type="project" value="UniProtKB-KW"/>
</dbReference>
<evidence type="ECO:0000256" key="18">
    <source>
        <dbReference type="SAM" id="Phobius"/>
    </source>
</evidence>
<dbReference type="Gene3D" id="2.30.30.40">
    <property type="entry name" value="SH3 Domains"/>
    <property type="match status" value="1"/>
</dbReference>
<evidence type="ECO:0000313" key="21">
    <source>
        <dbReference type="Proteomes" id="UP000023152"/>
    </source>
</evidence>